<dbReference type="InterPro" id="IPR050237">
    <property type="entry name" value="ATP-dep_AMP-bd_enzyme"/>
</dbReference>
<proteinExistence type="inferred from homology"/>
<dbReference type="Proteomes" id="UP001195724">
    <property type="component" value="Unassembled WGS sequence"/>
</dbReference>
<gene>
    <name evidence="6" type="ORF">J7S33_06140</name>
    <name evidence="5" type="ORF">JOE68_001173</name>
</gene>
<evidence type="ECO:0000256" key="1">
    <source>
        <dbReference type="ARBA" id="ARBA00006432"/>
    </source>
</evidence>
<dbReference type="EMBL" id="CP072788">
    <property type="protein sequence ID" value="QTR04461.1"/>
    <property type="molecule type" value="Genomic_DNA"/>
</dbReference>
<feature type="domain" description="AMP-binding enzyme C-terminal" evidence="4">
    <location>
        <begin position="410"/>
        <end position="485"/>
    </location>
</feature>
<dbReference type="Pfam" id="PF00501">
    <property type="entry name" value="AMP-binding"/>
    <property type="match status" value="1"/>
</dbReference>
<dbReference type="InterPro" id="IPR025110">
    <property type="entry name" value="AMP-bd_C"/>
</dbReference>
<dbReference type="GO" id="GO:0016878">
    <property type="term" value="F:acid-thiol ligase activity"/>
    <property type="evidence" value="ECO:0007669"/>
    <property type="project" value="UniProtKB-ARBA"/>
</dbReference>
<feature type="domain" description="AMP-dependent synthetase/ligase" evidence="3">
    <location>
        <begin position="12"/>
        <end position="359"/>
    </location>
</feature>
<dbReference type="InterPro" id="IPR000873">
    <property type="entry name" value="AMP-dep_synth/lig_dom"/>
</dbReference>
<keyword evidence="2 5" id="KW-0436">Ligase</keyword>
<dbReference type="RefSeq" id="WP_204841298.1">
    <property type="nucleotide sequence ID" value="NZ_JAFBCL010000001.1"/>
</dbReference>
<protein>
    <submittedName>
        <fullName evidence="6">AMP-binding protein</fullName>
    </submittedName>
    <submittedName>
        <fullName evidence="5">Acyl-CoA synthetase (AMP-forming)/AMP-acid ligase II</fullName>
    </submittedName>
</protein>
<dbReference type="PANTHER" id="PTHR43767:SF1">
    <property type="entry name" value="NONRIBOSOMAL PEPTIDE SYNTHASE PES1 (EUROFUNG)-RELATED"/>
    <property type="match status" value="1"/>
</dbReference>
<dbReference type="PANTHER" id="PTHR43767">
    <property type="entry name" value="LONG-CHAIN-FATTY-ACID--COA LIGASE"/>
    <property type="match status" value="1"/>
</dbReference>
<name>A0A8T8I1C0_9PSEU</name>
<evidence type="ECO:0000313" key="8">
    <source>
        <dbReference type="Proteomes" id="UP001195724"/>
    </source>
</evidence>
<reference evidence="5 8" key="1">
    <citation type="submission" date="2021-01" db="EMBL/GenBank/DDBJ databases">
        <title>Sequencing the genomes of 1000 actinobacteria strains.</title>
        <authorList>
            <person name="Klenk H.-P."/>
        </authorList>
    </citation>
    <scope>NUCLEOTIDE SEQUENCE [LARGE SCALE GENOMIC DNA]</scope>
    <source>
        <strain evidence="5 8">DSM 44581</strain>
    </source>
</reference>
<dbReference type="SUPFAM" id="SSF56801">
    <property type="entry name" value="Acetyl-CoA synthetase-like"/>
    <property type="match status" value="1"/>
</dbReference>
<reference evidence="6" key="2">
    <citation type="submission" date="2021-04" db="EMBL/GenBank/DDBJ databases">
        <title>Saccharothrix algeriensis WGS.</title>
        <authorList>
            <person name="Stuskova K."/>
            <person name="Hakalova E."/>
            <person name="Tebbal A.B."/>
            <person name="Eichmeier A."/>
        </authorList>
    </citation>
    <scope>NUCLEOTIDE SEQUENCE</scope>
    <source>
        <strain evidence="6">NRRL B-24137</strain>
    </source>
</reference>
<evidence type="ECO:0000256" key="2">
    <source>
        <dbReference type="ARBA" id="ARBA00022598"/>
    </source>
</evidence>
<dbReference type="InterPro" id="IPR042099">
    <property type="entry name" value="ANL_N_sf"/>
</dbReference>
<dbReference type="InterPro" id="IPR045851">
    <property type="entry name" value="AMP-bd_C_sf"/>
</dbReference>
<comment type="similarity">
    <text evidence="1">Belongs to the ATP-dependent AMP-binding enzyme family.</text>
</comment>
<keyword evidence="8" id="KW-1185">Reference proteome</keyword>
<evidence type="ECO:0000259" key="4">
    <source>
        <dbReference type="Pfam" id="PF13193"/>
    </source>
</evidence>
<accession>A0A8T8I1C0</accession>
<evidence type="ECO:0000259" key="3">
    <source>
        <dbReference type="Pfam" id="PF00501"/>
    </source>
</evidence>
<organism evidence="6 7">
    <name type="scientific">Saccharothrix algeriensis</name>
    <dbReference type="NCBI Taxonomy" id="173560"/>
    <lineage>
        <taxon>Bacteria</taxon>
        <taxon>Bacillati</taxon>
        <taxon>Actinomycetota</taxon>
        <taxon>Actinomycetes</taxon>
        <taxon>Pseudonocardiales</taxon>
        <taxon>Pseudonocardiaceae</taxon>
        <taxon>Saccharothrix</taxon>
    </lineage>
</organism>
<evidence type="ECO:0000313" key="6">
    <source>
        <dbReference type="EMBL" id="QTR04461.1"/>
    </source>
</evidence>
<sequence>MWLTRVLRGRLALSPDAVALVDEGGELTWREFAARVAARRAFLEGATDRLDRVAYLAHGRKEHFELLFACAGAGRTFVPMNPSLTAPELAHQLALVEPAVLVAEPDLVGFATGAVGDAPVAVVPLDDARSDTGAGDGAASDPLTDDEAAVVFFTSATTGRSKGVEVAERSLMANALAWALDVLPAHGPARFLSACPLFHGSSVIALDYLVAGRPVHVLPRFAPRPFSAAVRKWGITQTFLVPTMVELLLRTPHLDTTQFESLELIGHGAAPMPPELARRCREALGVELHSVYGITEGGGPAIGGPLPRAAEAPAAGATPIGVPMSGVRARVVAEDGRPAAVGEPGELRLRWPGLMTGYWRDPGATAAAVDDDGWLRTQDVVLVDGSGLHWILDRRTDLILRGGQNVYPAEVESVLRGLPGVAEAAVVGAASQLWGQTPVAFVTLEPGADVTPAQITQWCASRLASYKLPSEIVVVEQIPVSPSGKVLRRELRARVEHQRHR</sequence>
<dbReference type="Pfam" id="PF13193">
    <property type="entry name" value="AMP-binding_C"/>
    <property type="match status" value="1"/>
</dbReference>
<dbReference type="EMBL" id="JAFBCL010000001">
    <property type="protein sequence ID" value="MBM7810308.1"/>
    <property type="molecule type" value="Genomic_DNA"/>
</dbReference>
<dbReference type="FunFam" id="3.30.300.30:FF:000008">
    <property type="entry name" value="2,3-dihydroxybenzoate-AMP ligase"/>
    <property type="match status" value="1"/>
</dbReference>
<dbReference type="Gene3D" id="3.30.300.30">
    <property type="match status" value="1"/>
</dbReference>
<dbReference type="Gene3D" id="3.40.50.12780">
    <property type="entry name" value="N-terminal domain of ligase-like"/>
    <property type="match status" value="1"/>
</dbReference>
<dbReference type="AlphaFoldDB" id="A0A8T8I1C0"/>
<evidence type="ECO:0000313" key="7">
    <source>
        <dbReference type="Proteomes" id="UP000671828"/>
    </source>
</evidence>
<evidence type="ECO:0000313" key="5">
    <source>
        <dbReference type="EMBL" id="MBM7810308.1"/>
    </source>
</evidence>
<dbReference type="Proteomes" id="UP000671828">
    <property type="component" value="Chromosome"/>
</dbReference>